<comment type="caution">
    <text evidence="2">The sequence shown here is derived from an EMBL/GenBank/DDBJ whole genome shotgun (WGS) entry which is preliminary data.</text>
</comment>
<reference evidence="2 3" key="1">
    <citation type="submission" date="2024-09" db="EMBL/GenBank/DDBJ databases">
        <title>Rethinking Asexuality: The Enigmatic Case of Functional Sexual Genes in Lepraria (Stereocaulaceae).</title>
        <authorList>
            <person name="Doellman M."/>
            <person name="Sun Y."/>
            <person name="Barcenas-Pena A."/>
            <person name="Lumbsch H.T."/>
            <person name="Grewe F."/>
        </authorList>
    </citation>
    <scope>NUCLEOTIDE SEQUENCE [LARGE SCALE GENOMIC DNA]</scope>
    <source>
        <strain evidence="2 3">Grewe 0041</strain>
    </source>
</reference>
<protein>
    <submittedName>
        <fullName evidence="2">Uncharacterized protein</fullName>
    </submittedName>
</protein>
<accession>A0ABR4BGH5</accession>
<evidence type="ECO:0000256" key="1">
    <source>
        <dbReference type="SAM" id="MobiDB-lite"/>
    </source>
</evidence>
<name>A0ABR4BGH5_9LECA</name>
<gene>
    <name evidence="2" type="ORF">ABVK25_004850</name>
</gene>
<proteinExistence type="predicted"/>
<dbReference type="Proteomes" id="UP001590951">
    <property type="component" value="Unassembled WGS sequence"/>
</dbReference>
<evidence type="ECO:0000313" key="2">
    <source>
        <dbReference type="EMBL" id="KAL2055028.1"/>
    </source>
</evidence>
<feature type="region of interest" description="Disordered" evidence="1">
    <location>
        <begin position="21"/>
        <end position="60"/>
    </location>
</feature>
<dbReference type="EMBL" id="JBHFEH010000013">
    <property type="protein sequence ID" value="KAL2055028.1"/>
    <property type="molecule type" value="Genomic_DNA"/>
</dbReference>
<keyword evidence="3" id="KW-1185">Reference proteome</keyword>
<sequence length="116" mass="13045">MNENLAPETDCRGKARYLVQQGFEEDMEQEDKSLATPKQGEDQVGQLSILERGPLPKTKSPIETVLNEATRDGPDLLWISTSDLKNARTKKIISSYVMRKVLSERRSRPQALTSLA</sequence>
<organism evidence="2 3">
    <name type="scientific">Lepraria finkii</name>
    <dbReference type="NCBI Taxonomy" id="1340010"/>
    <lineage>
        <taxon>Eukaryota</taxon>
        <taxon>Fungi</taxon>
        <taxon>Dikarya</taxon>
        <taxon>Ascomycota</taxon>
        <taxon>Pezizomycotina</taxon>
        <taxon>Lecanoromycetes</taxon>
        <taxon>OSLEUM clade</taxon>
        <taxon>Lecanoromycetidae</taxon>
        <taxon>Lecanorales</taxon>
        <taxon>Lecanorineae</taxon>
        <taxon>Stereocaulaceae</taxon>
        <taxon>Lepraria</taxon>
    </lineage>
</organism>
<evidence type="ECO:0000313" key="3">
    <source>
        <dbReference type="Proteomes" id="UP001590951"/>
    </source>
</evidence>